<accession>A0ABV6FUG4</accession>
<dbReference type="GO" id="GO:0016301">
    <property type="term" value="F:kinase activity"/>
    <property type="evidence" value="ECO:0007669"/>
    <property type="project" value="UniProtKB-KW"/>
</dbReference>
<comment type="caution">
    <text evidence="2">The sequence shown here is derived from an EMBL/GenBank/DDBJ whole genome shotgun (WGS) entry which is preliminary data.</text>
</comment>
<reference evidence="2 3" key="1">
    <citation type="submission" date="2024-09" db="EMBL/GenBank/DDBJ databases">
        <authorList>
            <person name="Sun Q."/>
            <person name="Mori K."/>
        </authorList>
    </citation>
    <scope>NUCLEOTIDE SEQUENCE [LARGE SCALE GENOMIC DNA]</scope>
    <source>
        <strain evidence="2 3">CCM 7650</strain>
    </source>
</reference>
<keyword evidence="2" id="KW-0418">Kinase</keyword>
<dbReference type="InterPro" id="IPR046748">
    <property type="entry name" value="HipA_2"/>
</dbReference>
<keyword evidence="3" id="KW-1185">Reference proteome</keyword>
<dbReference type="Proteomes" id="UP001589797">
    <property type="component" value="Unassembled WGS sequence"/>
</dbReference>
<feature type="domain" description="HipA-like kinase" evidence="1">
    <location>
        <begin position="19"/>
        <end position="176"/>
    </location>
</feature>
<name>A0ABV6FUG4_9BACT</name>
<sequence length="265" mass="30525">MIPIYKARKLLKVIEPQFGHTQPWVVLCEGVNGLAEFVVKVFTENHLSTFPRVHGEFAGSWLASEFDLLTPSVGWIELEEHFLRTLPPSSALQIDFDDDRLKFGSKVLNPFQHFPVGLKAKDFKKLIPISRLFAFDNLIRNSDRGTFKPNLLLTDSEAYLIDHEFSLDINEDTIQDLKDSNWEGKFSSSHITYPYLCTGSKTDKAGCFDDFNEYLRALNLNEFRELLLEVEGQGYNAEIDLFMEYFIFIKRNPTIFTNLLKGLIL</sequence>
<protein>
    <submittedName>
        <fullName evidence="2">HipA family kinase</fullName>
    </submittedName>
</protein>
<evidence type="ECO:0000313" key="2">
    <source>
        <dbReference type="EMBL" id="MFC0263515.1"/>
    </source>
</evidence>
<keyword evidence="2" id="KW-0808">Transferase</keyword>
<proteinExistence type="predicted"/>
<gene>
    <name evidence="2" type="ORF">ACFFIP_12560</name>
</gene>
<dbReference type="Pfam" id="PF20613">
    <property type="entry name" value="HipA_2"/>
    <property type="match status" value="1"/>
</dbReference>
<dbReference type="RefSeq" id="WP_382388001.1">
    <property type="nucleotide sequence ID" value="NZ_JBHLWI010000035.1"/>
</dbReference>
<dbReference type="EMBL" id="JBHLWI010000035">
    <property type="protein sequence ID" value="MFC0263515.1"/>
    <property type="molecule type" value="Genomic_DNA"/>
</dbReference>
<organism evidence="2 3">
    <name type="scientific">Fontibacter flavus</name>
    <dbReference type="NCBI Taxonomy" id="654838"/>
    <lineage>
        <taxon>Bacteria</taxon>
        <taxon>Pseudomonadati</taxon>
        <taxon>Bacteroidota</taxon>
        <taxon>Cytophagia</taxon>
        <taxon>Cytophagales</taxon>
        <taxon>Cyclobacteriaceae</taxon>
        <taxon>Fontibacter</taxon>
    </lineage>
</organism>
<evidence type="ECO:0000313" key="3">
    <source>
        <dbReference type="Proteomes" id="UP001589797"/>
    </source>
</evidence>
<evidence type="ECO:0000259" key="1">
    <source>
        <dbReference type="Pfam" id="PF20613"/>
    </source>
</evidence>